<organism evidence="2 3">
    <name type="scientific">Brachionus plicatilis</name>
    <name type="common">Marine rotifer</name>
    <name type="synonym">Brachionus muelleri</name>
    <dbReference type="NCBI Taxonomy" id="10195"/>
    <lineage>
        <taxon>Eukaryota</taxon>
        <taxon>Metazoa</taxon>
        <taxon>Spiralia</taxon>
        <taxon>Gnathifera</taxon>
        <taxon>Rotifera</taxon>
        <taxon>Eurotatoria</taxon>
        <taxon>Monogononta</taxon>
        <taxon>Pseudotrocha</taxon>
        <taxon>Ploima</taxon>
        <taxon>Brachionidae</taxon>
        <taxon>Brachionus</taxon>
    </lineage>
</organism>
<protein>
    <submittedName>
        <fullName evidence="2">Uncharacterized protein</fullName>
    </submittedName>
</protein>
<evidence type="ECO:0000256" key="1">
    <source>
        <dbReference type="SAM" id="Coils"/>
    </source>
</evidence>
<feature type="coiled-coil region" evidence="1">
    <location>
        <begin position="139"/>
        <end position="194"/>
    </location>
</feature>
<feature type="non-terminal residue" evidence="2">
    <location>
        <position position="300"/>
    </location>
</feature>
<keyword evidence="3" id="KW-1185">Reference proteome</keyword>
<dbReference type="EMBL" id="REGN01010969">
    <property type="protein sequence ID" value="RMZ98125.1"/>
    <property type="molecule type" value="Genomic_DNA"/>
</dbReference>
<sequence length="300" mass="35938">MKLRNQETIIESCINNEKELNVLIQSLKEESATNKIKFENLIRERDSNFLDYEKERKEFKELIETLENDTKLLKKKQCQFPGCDSSFNCRNSLSKKHYSLESCPNWKSFEEIKRQTEIDLKNALYMNEKLKIDQKEKFIKREKLLTQKFSEEKEKLENEIVSKNNQLIEKYQEISDLKATNDENCEKNQNHENKEIEKVIIRKKRSKRIGKENSGLRLRKIRNRENEKETLARSESDLISQLEESKSEYGKLSAEYNLLNQRILQLENEKKNHQEELKSSNKFEEKVRHLNLKIKELESD</sequence>
<comment type="caution">
    <text evidence="2">The sequence shown here is derived from an EMBL/GenBank/DDBJ whole genome shotgun (WGS) entry which is preliminary data.</text>
</comment>
<proteinExistence type="predicted"/>
<dbReference type="Proteomes" id="UP000276133">
    <property type="component" value="Unassembled WGS sequence"/>
</dbReference>
<dbReference type="AlphaFoldDB" id="A0A3M7PG84"/>
<accession>A0A3M7PG84</accession>
<keyword evidence="1" id="KW-0175">Coiled coil</keyword>
<name>A0A3M7PG84_BRAPC</name>
<feature type="coiled-coil region" evidence="1">
    <location>
        <begin position="10"/>
        <end position="76"/>
    </location>
</feature>
<evidence type="ECO:0000313" key="2">
    <source>
        <dbReference type="EMBL" id="RMZ98125.1"/>
    </source>
</evidence>
<reference evidence="2 3" key="1">
    <citation type="journal article" date="2018" name="Sci. Rep.">
        <title>Genomic signatures of local adaptation to the degree of environmental predictability in rotifers.</title>
        <authorList>
            <person name="Franch-Gras L."/>
            <person name="Hahn C."/>
            <person name="Garcia-Roger E.M."/>
            <person name="Carmona M.J."/>
            <person name="Serra M."/>
            <person name="Gomez A."/>
        </authorList>
    </citation>
    <scope>NUCLEOTIDE SEQUENCE [LARGE SCALE GENOMIC DNA]</scope>
    <source>
        <strain evidence="2">HYR1</strain>
    </source>
</reference>
<feature type="coiled-coil region" evidence="1">
    <location>
        <begin position="242"/>
        <end position="300"/>
    </location>
</feature>
<evidence type="ECO:0000313" key="3">
    <source>
        <dbReference type="Proteomes" id="UP000276133"/>
    </source>
</evidence>
<gene>
    <name evidence="2" type="ORF">BpHYR1_037694</name>
</gene>